<dbReference type="EC" id="3.4.21.89" evidence="4 7"/>
<keyword evidence="7" id="KW-0812">Transmembrane</keyword>
<comment type="caution">
    <text evidence="9">The sequence shown here is derived from an EMBL/GenBank/DDBJ whole genome shotgun (WGS) entry which is preliminary data.</text>
</comment>
<dbReference type="InterPro" id="IPR019533">
    <property type="entry name" value="Peptidase_S26"/>
</dbReference>
<dbReference type="Pfam" id="PF10502">
    <property type="entry name" value="Peptidase_S26"/>
    <property type="match status" value="1"/>
</dbReference>
<evidence type="ECO:0000259" key="8">
    <source>
        <dbReference type="Pfam" id="PF10502"/>
    </source>
</evidence>
<feature type="transmembrane region" description="Helical" evidence="7">
    <location>
        <begin position="21"/>
        <end position="41"/>
    </location>
</feature>
<dbReference type="CDD" id="cd06530">
    <property type="entry name" value="S26_SPase_I"/>
    <property type="match status" value="1"/>
</dbReference>
<dbReference type="SUPFAM" id="SSF51306">
    <property type="entry name" value="LexA/Signal peptidase"/>
    <property type="match status" value="1"/>
</dbReference>
<reference evidence="9" key="1">
    <citation type="journal article" date="2021" name="mSystems">
        <title>Bacteria and Archaea Synergistically Convert Glycine Betaine to Biogenic Methane in the Formosa Cold Seep of the South China Sea.</title>
        <authorList>
            <person name="Li L."/>
            <person name="Zhang W."/>
            <person name="Zhang S."/>
            <person name="Song L."/>
            <person name="Sun Q."/>
            <person name="Zhang H."/>
            <person name="Xiang H."/>
            <person name="Dong X."/>
        </authorList>
    </citation>
    <scope>NUCLEOTIDE SEQUENCE</scope>
    <source>
        <strain evidence="9">ZWT</strain>
    </source>
</reference>
<dbReference type="AlphaFoldDB" id="A0A9J6P5B9"/>
<feature type="active site" evidence="6">
    <location>
        <position position="90"/>
    </location>
</feature>
<protein>
    <recommendedName>
        <fullName evidence="4 7">Signal peptidase I</fullName>
        <ecNumber evidence="4 7">3.4.21.89</ecNumber>
    </recommendedName>
</protein>
<gene>
    <name evidence="9" type="primary">lepB</name>
    <name evidence="9" type="ORF">KDK92_19395</name>
</gene>
<accession>A0A9J6P5B9</accession>
<dbReference type="GO" id="GO:0006465">
    <property type="term" value="P:signal peptide processing"/>
    <property type="evidence" value="ECO:0007669"/>
    <property type="project" value="InterPro"/>
</dbReference>
<dbReference type="PANTHER" id="PTHR43390">
    <property type="entry name" value="SIGNAL PEPTIDASE I"/>
    <property type="match status" value="1"/>
</dbReference>
<keyword evidence="10" id="KW-1185">Reference proteome</keyword>
<sequence>MDEVKNSDKINFFKSSFMKDWIYPFLGALVLFLLIRQFVFFNVKVPTGSMLPTIQLQDRILVTRIYNFDKIERGDILVFDSQENGKTLIKRLIGLPGDTIKLMPNGELYVNGKLSEENYVKHQINEEEFNKGLYTTFSYGNMELGEYTIPEGHYFFLGDNRSSSVDARYWKQPYISEDDIQGKAQFVFFPFNRFGELK</sequence>
<feature type="active site" evidence="6">
    <location>
        <position position="49"/>
    </location>
</feature>
<evidence type="ECO:0000256" key="6">
    <source>
        <dbReference type="PIRSR" id="PIRSR600223-1"/>
    </source>
</evidence>
<dbReference type="InterPro" id="IPR019757">
    <property type="entry name" value="Pept_S26A_signal_pept_1_Lys-AS"/>
</dbReference>
<comment type="subcellular location">
    <subcellularLocation>
        <location evidence="2">Cell membrane</location>
        <topology evidence="2">Single-pass type II membrane protein</topology>
    </subcellularLocation>
    <subcellularLocation>
        <location evidence="7">Membrane</location>
        <topology evidence="7">Single-pass type II membrane protein</topology>
    </subcellularLocation>
</comment>
<comment type="catalytic activity">
    <reaction evidence="1 7">
        <text>Cleavage of hydrophobic, N-terminal signal or leader sequences from secreted and periplasmic proteins.</text>
        <dbReference type="EC" id="3.4.21.89"/>
    </reaction>
</comment>
<dbReference type="GO" id="GO:0004252">
    <property type="term" value="F:serine-type endopeptidase activity"/>
    <property type="evidence" value="ECO:0007669"/>
    <property type="project" value="InterPro"/>
</dbReference>
<dbReference type="NCBIfam" id="TIGR02227">
    <property type="entry name" value="sigpep_I_bact"/>
    <property type="match status" value="1"/>
</dbReference>
<comment type="similarity">
    <text evidence="3 7">Belongs to the peptidase S26 family.</text>
</comment>
<dbReference type="Proteomes" id="UP001056429">
    <property type="component" value="Unassembled WGS sequence"/>
</dbReference>
<dbReference type="InterPro" id="IPR000223">
    <property type="entry name" value="Pept_S26A_signal_pept_1"/>
</dbReference>
<dbReference type="InterPro" id="IPR036286">
    <property type="entry name" value="LexA/Signal_pep-like_sf"/>
</dbReference>
<dbReference type="Gene3D" id="2.10.109.10">
    <property type="entry name" value="Umud Fragment, subunit A"/>
    <property type="match status" value="1"/>
</dbReference>
<keyword evidence="7" id="KW-1133">Transmembrane helix</keyword>
<evidence type="ECO:0000256" key="3">
    <source>
        <dbReference type="ARBA" id="ARBA00009370"/>
    </source>
</evidence>
<evidence type="ECO:0000256" key="4">
    <source>
        <dbReference type="ARBA" id="ARBA00013208"/>
    </source>
</evidence>
<evidence type="ECO:0000313" key="10">
    <source>
        <dbReference type="Proteomes" id="UP001056429"/>
    </source>
</evidence>
<evidence type="ECO:0000256" key="5">
    <source>
        <dbReference type="ARBA" id="ARBA00022801"/>
    </source>
</evidence>
<dbReference type="PANTHER" id="PTHR43390:SF1">
    <property type="entry name" value="CHLOROPLAST PROCESSING PEPTIDASE"/>
    <property type="match status" value="1"/>
</dbReference>
<evidence type="ECO:0000313" key="9">
    <source>
        <dbReference type="EMBL" id="MCM1991911.1"/>
    </source>
</evidence>
<keyword evidence="7" id="KW-0472">Membrane</keyword>
<feature type="domain" description="Peptidase S26" evidence="8">
    <location>
        <begin position="19"/>
        <end position="189"/>
    </location>
</feature>
<dbReference type="PROSITE" id="PS00760">
    <property type="entry name" value="SPASE_I_2"/>
    <property type="match status" value="1"/>
</dbReference>
<organism evidence="9 10">
    <name type="scientific">Oceanirhabdus seepicola</name>
    <dbReference type="NCBI Taxonomy" id="2828781"/>
    <lineage>
        <taxon>Bacteria</taxon>
        <taxon>Bacillati</taxon>
        <taxon>Bacillota</taxon>
        <taxon>Clostridia</taxon>
        <taxon>Eubacteriales</taxon>
        <taxon>Clostridiaceae</taxon>
        <taxon>Oceanirhabdus</taxon>
    </lineage>
</organism>
<name>A0A9J6P5B9_9CLOT</name>
<evidence type="ECO:0000256" key="2">
    <source>
        <dbReference type="ARBA" id="ARBA00004401"/>
    </source>
</evidence>
<dbReference type="GO" id="GO:0005886">
    <property type="term" value="C:plasma membrane"/>
    <property type="evidence" value="ECO:0007669"/>
    <property type="project" value="UniProtKB-SubCell"/>
</dbReference>
<proteinExistence type="inferred from homology"/>
<dbReference type="PRINTS" id="PR00727">
    <property type="entry name" value="LEADERPTASE"/>
</dbReference>
<keyword evidence="5 7" id="KW-0378">Hydrolase</keyword>
<dbReference type="GO" id="GO:0009003">
    <property type="term" value="F:signal peptidase activity"/>
    <property type="evidence" value="ECO:0007669"/>
    <property type="project" value="UniProtKB-EC"/>
</dbReference>
<keyword evidence="7" id="KW-0645">Protease</keyword>
<dbReference type="EMBL" id="JAGSOJ010000004">
    <property type="protein sequence ID" value="MCM1991911.1"/>
    <property type="molecule type" value="Genomic_DNA"/>
</dbReference>
<evidence type="ECO:0000256" key="1">
    <source>
        <dbReference type="ARBA" id="ARBA00000677"/>
    </source>
</evidence>
<dbReference type="RefSeq" id="WP_250861045.1">
    <property type="nucleotide sequence ID" value="NZ_JAGSOJ010000004.1"/>
</dbReference>
<evidence type="ECO:0000256" key="7">
    <source>
        <dbReference type="RuleBase" id="RU362042"/>
    </source>
</evidence>
<reference evidence="9" key="2">
    <citation type="submission" date="2021-04" db="EMBL/GenBank/DDBJ databases">
        <authorList>
            <person name="Dong X."/>
        </authorList>
    </citation>
    <scope>NUCLEOTIDE SEQUENCE</scope>
    <source>
        <strain evidence="9">ZWT</strain>
    </source>
</reference>